<sequence>MKRKKILITGASGQLGFVLTKALQFKYGIKNIIATDINFHSSLEGHFEFLDVTDLIALKQMVVDYKVSQIYHLAAILSAKGEKDPIKTWDINIKTLTNVLEVSRLNNVKKVFFPSSIAVFGNNILRINTPQNSNLSPSTMYGVTKVAGENLANYYFQKYGIDVRSLRYPGIIGHQSLPGGGTTDYAVEIYHKAVRNENFECFLEPFTMLPMIYIDDAVRATIELMEAPSQQISIRTSYNLAGMSFSPKDLVMSIRKSYPYFQVNYKPDFRQEIANTWPVSIDDSKAVQDWDWQPEFDLNRMTKDMIANLKKQLLTTK</sequence>
<keyword evidence="4" id="KW-1185">Reference proteome</keyword>
<dbReference type="Gene3D" id="3.40.50.720">
    <property type="entry name" value="NAD(P)-binding Rossmann-like Domain"/>
    <property type="match status" value="1"/>
</dbReference>
<evidence type="ECO:0000256" key="1">
    <source>
        <dbReference type="ARBA" id="ARBA00007637"/>
    </source>
</evidence>
<dbReference type="Pfam" id="PF01370">
    <property type="entry name" value="Epimerase"/>
    <property type="match status" value="1"/>
</dbReference>
<feature type="domain" description="NAD-dependent epimerase/dehydratase" evidence="2">
    <location>
        <begin position="6"/>
        <end position="232"/>
    </location>
</feature>
<dbReference type="InterPro" id="IPR001509">
    <property type="entry name" value="Epimerase_deHydtase"/>
</dbReference>
<protein>
    <submittedName>
        <fullName evidence="3">NAD-dependent epimerase/dehydratase family protein</fullName>
    </submittedName>
</protein>
<dbReference type="AlphaFoldDB" id="A0A5C4SRI9"/>
<name>A0A5C4SRI9_9FLAO</name>
<proteinExistence type="inferred from homology"/>
<dbReference type="EMBL" id="VDCS01000001">
    <property type="protein sequence ID" value="TNJ46952.1"/>
    <property type="molecule type" value="Genomic_DNA"/>
</dbReference>
<organism evidence="3 4">
    <name type="scientific">Allotamlana fucoidanivorans</name>
    <dbReference type="NCBI Taxonomy" id="2583814"/>
    <lineage>
        <taxon>Bacteria</taxon>
        <taxon>Pseudomonadati</taxon>
        <taxon>Bacteroidota</taxon>
        <taxon>Flavobacteriia</taxon>
        <taxon>Flavobacteriales</taxon>
        <taxon>Flavobacteriaceae</taxon>
        <taxon>Allotamlana</taxon>
    </lineage>
</organism>
<dbReference type="GO" id="GO:0006567">
    <property type="term" value="P:L-threonine catabolic process"/>
    <property type="evidence" value="ECO:0007669"/>
    <property type="project" value="TreeGrafter"/>
</dbReference>
<dbReference type="GO" id="GO:0008743">
    <property type="term" value="F:L-threonine 3-dehydrogenase activity"/>
    <property type="evidence" value="ECO:0007669"/>
    <property type="project" value="TreeGrafter"/>
</dbReference>
<gene>
    <name evidence="3" type="ORF">FGF67_00020</name>
</gene>
<dbReference type="OrthoDB" id="9779902at2"/>
<accession>A0A5C4SRI9</accession>
<dbReference type="Proteomes" id="UP000308713">
    <property type="component" value="Unassembled WGS sequence"/>
</dbReference>
<dbReference type="RefSeq" id="WP_139694414.1">
    <property type="nucleotide sequence ID" value="NZ_CP074074.1"/>
</dbReference>
<comment type="caution">
    <text evidence="3">The sequence shown here is derived from an EMBL/GenBank/DDBJ whole genome shotgun (WGS) entry which is preliminary data.</text>
</comment>
<evidence type="ECO:0000313" key="4">
    <source>
        <dbReference type="Proteomes" id="UP000308713"/>
    </source>
</evidence>
<dbReference type="SUPFAM" id="SSF51735">
    <property type="entry name" value="NAD(P)-binding Rossmann-fold domains"/>
    <property type="match status" value="1"/>
</dbReference>
<evidence type="ECO:0000313" key="3">
    <source>
        <dbReference type="EMBL" id="TNJ46952.1"/>
    </source>
</evidence>
<dbReference type="InterPro" id="IPR051225">
    <property type="entry name" value="NAD(P)_epim/dehydratase"/>
</dbReference>
<dbReference type="PANTHER" id="PTHR42687:SF1">
    <property type="entry name" value="L-THREONINE 3-DEHYDROGENASE, MITOCHONDRIAL"/>
    <property type="match status" value="1"/>
</dbReference>
<comment type="similarity">
    <text evidence="1">Belongs to the NAD(P)-dependent epimerase/dehydratase family.</text>
</comment>
<dbReference type="PANTHER" id="PTHR42687">
    <property type="entry name" value="L-THREONINE 3-DEHYDROGENASE"/>
    <property type="match status" value="1"/>
</dbReference>
<evidence type="ECO:0000259" key="2">
    <source>
        <dbReference type="Pfam" id="PF01370"/>
    </source>
</evidence>
<reference evidence="3 4" key="1">
    <citation type="submission" date="2019-05" db="EMBL/GenBank/DDBJ databases">
        <title>Tamlana fucoidanivorans sp. nov., isolated from the surface of algae collected from Fujian province in China.</title>
        <authorList>
            <person name="Li J."/>
        </authorList>
    </citation>
    <scope>NUCLEOTIDE SEQUENCE [LARGE SCALE GENOMIC DNA]</scope>
    <source>
        <strain evidence="3 4">CW2-9</strain>
    </source>
</reference>
<dbReference type="InterPro" id="IPR036291">
    <property type="entry name" value="NAD(P)-bd_dom_sf"/>
</dbReference>